<feature type="domain" description="Glycosyl transferase CAP10" evidence="2">
    <location>
        <begin position="164"/>
        <end position="404"/>
    </location>
</feature>
<evidence type="ECO:0000313" key="4">
    <source>
        <dbReference type="Proteomes" id="UP000275078"/>
    </source>
</evidence>
<dbReference type="EMBL" id="ML119673">
    <property type="protein sequence ID" value="RPA82257.1"/>
    <property type="molecule type" value="Genomic_DNA"/>
</dbReference>
<keyword evidence="1" id="KW-1133">Transmembrane helix</keyword>
<keyword evidence="1" id="KW-0472">Membrane</keyword>
<dbReference type="Pfam" id="PF05686">
    <property type="entry name" value="Glyco_transf_90"/>
    <property type="match status" value="1"/>
</dbReference>
<dbReference type="SMART" id="SM00672">
    <property type="entry name" value="CAP10"/>
    <property type="match status" value="1"/>
</dbReference>
<dbReference type="AlphaFoldDB" id="A0A3N4I9W1"/>
<proteinExistence type="predicted"/>
<name>A0A3N4I9W1_ASCIM</name>
<dbReference type="InterPro" id="IPR051091">
    <property type="entry name" value="O-Glucosyltr/Glycosyltrsf_90"/>
</dbReference>
<gene>
    <name evidence="3" type="ORF">BJ508DRAFT_414288</name>
</gene>
<accession>A0A3N4I9W1</accession>
<dbReference type="OrthoDB" id="202415at2759"/>
<evidence type="ECO:0000313" key="3">
    <source>
        <dbReference type="EMBL" id="RPA82257.1"/>
    </source>
</evidence>
<feature type="transmembrane region" description="Helical" evidence="1">
    <location>
        <begin position="23"/>
        <end position="41"/>
    </location>
</feature>
<dbReference type="Proteomes" id="UP000275078">
    <property type="component" value="Unassembled WGS sequence"/>
</dbReference>
<reference evidence="3 4" key="1">
    <citation type="journal article" date="2018" name="Nat. Ecol. Evol.">
        <title>Pezizomycetes genomes reveal the molecular basis of ectomycorrhizal truffle lifestyle.</title>
        <authorList>
            <person name="Murat C."/>
            <person name="Payen T."/>
            <person name="Noel B."/>
            <person name="Kuo A."/>
            <person name="Morin E."/>
            <person name="Chen J."/>
            <person name="Kohler A."/>
            <person name="Krizsan K."/>
            <person name="Balestrini R."/>
            <person name="Da Silva C."/>
            <person name="Montanini B."/>
            <person name="Hainaut M."/>
            <person name="Levati E."/>
            <person name="Barry K.W."/>
            <person name="Belfiori B."/>
            <person name="Cichocki N."/>
            <person name="Clum A."/>
            <person name="Dockter R.B."/>
            <person name="Fauchery L."/>
            <person name="Guy J."/>
            <person name="Iotti M."/>
            <person name="Le Tacon F."/>
            <person name="Lindquist E.A."/>
            <person name="Lipzen A."/>
            <person name="Malagnac F."/>
            <person name="Mello A."/>
            <person name="Molinier V."/>
            <person name="Miyauchi S."/>
            <person name="Poulain J."/>
            <person name="Riccioni C."/>
            <person name="Rubini A."/>
            <person name="Sitrit Y."/>
            <person name="Splivallo R."/>
            <person name="Traeger S."/>
            <person name="Wang M."/>
            <person name="Zifcakova L."/>
            <person name="Wipf D."/>
            <person name="Zambonelli A."/>
            <person name="Paolocci F."/>
            <person name="Nowrousian M."/>
            <person name="Ottonello S."/>
            <person name="Baldrian P."/>
            <person name="Spatafora J.W."/>
            <person name="Henrissat B."/>
            <person name="Nagy L.G."/>
            <person name="Aury J.M."/>
            <person name="Wincker P."/>
            <person name="Grigoriev I.V."/>
            <person name="Bonfante P."/>
            <person name="Martin F.M."/>
        </authorList>
    </citation>
    <scope>NUCLEOTIDE SEQUENCE [LARGE SCALE GENOMIC DNA]</scope>
    <source>
        <strain evidence="3 4">RN42</strain>
    </source>
</reference>
<dbReference type="InterPro" id="IPR006598">
    <property type="entry name" value="CAP10"/>
</dbReference>
<keyword evidence="1" id="KW-0812">Transmembrane</keyword>
<sequence>MDRFKDQYSNPNNRLWAGGRRKVFLASAAALFIIIASVAIFSHSKTIDTVIDTTKIAQQVKPDGEPVKMALDANNLLMTDAQCVEAFPNLFDEIDKAVARRNGKKISPVELSKGQVLGFVYNQQLYIYDHEPRLYLPEEKNHFYSRSMAQLHNLHRAILTSPEPIPNFHFAFNTEDKVAQDMVSWSLAYNLNDKETKLWPMPDFGFWSWPETHVNSYATVRLRADAVDKKYGMKVAGKKPKAIWRGNVMGLQVRKDLLKYAEGKPWSDIKVLDWRNKKTIKTELLSMSDHCKYQYLIHTEGHTYSGRLKYLLQCNSVTIIHKMEWQQHFHNLLKHEGPDQNYVQVERDWSDLDEKIKMLEANPELKEKIAKNAKKFAGWYLSPAATNCYWRRFMRTWAATLEETKGWKFLNKDGTPAGTDIESFVLMQKVDWDPY</sequence>
<organism evidence="3 4">
    <name type="scientific">Ascobolus immersus RN42</name>
    <dbReference type="NCBI Taxonomy" id="1160509"/>
    <lineage>
        <taxon>Eukaryota</taxon>
        <taxon>Fungi</taxon>
        <taxon>Dikarya</taxon>
        <taxon>Ascomycota</taxon>
        <taxon>Pezizomycotina</taxon>
        <taxon>Pezizomycetes</taxon>
        <taxon>Pezizales</taxon>
        <taxon>Ascobolaceae</taxon>
        <taxon>Ascobolus</taxon>
    </lineage>
</organism>
<keyword evidence="4" id="KW-1185">Reference proteome</keyword>
<evidence type="ECO:0000256" key="1">
    <source>
        <dbReference type="SAM" id="Phobius"/>
    </source>
</evidence>
<dbReference type="PANTHER" id="PTHR12203">
    <property type="entry name" value="KDEL LYS-ASP-GLU-LEU CONTAINING - RELATED"/>
    <property type="match status" value="1"/>
</dbReference>
<protein>
    <recommendedName>
        <fullName evidence="2">Glycosyl transferase CAP10 domain-containing protein</fullName>
    </recommendedName>
</protein>
<evidence type="ECO:0000259" key="2">
    <source>
        <dbReference type="SMART" id="SM00672"/>
    </source>
</evidence>
<dbReference type="PANTHER" id="PTHR12203:SF107">
    <property type="entry name" value="GLYCOSYL TRANSFERASE CAP10 DOMAIN-CONTAINING PROTEIN"/>
    <property type="match status" value="1"/>
</dbReference>